<dbReference type="Proteomes" id="UP000243106">
    <property type="component" value="Unassembled WGS sequence"/>
</dbReference>
<dbReference type="CDD" id="cd07178">
    <property type="entry name" value="terB_like_YebE"/>
    <property type="match status" value="1"/>
</dbReference>
<dbReference type="InterPro" id="IPR029024">
    <property type="entry name" value="TerB-like"/>
</dbReference>
<name>A0A1I5XER4_9RHOB</name>
<dbReference type="InterPro" id="IPR007486">
    <property type="entry name" value="YebE"/>
</dbReference>
<dbReference type="RefSeq" id="WP_093010028.1">
    <property type="nucleotide sequence ID" value="NZ_FOXV01000003.1"/>
</dbReference>
<dbReference type="STRING" id="93684.SAMN05421853_103329"/>
<keyword evidence="2" id="KW-1185">Reference proteome</keyword>
<sequence>MGLMKTLTKVALGYAAARGVDRMSGGKGLQGLIGGGAQIKGAHPATKAGSQVTDQMQQGATQAAAPMQALLANLRTAGFDLSSMMGGQGNQAGQGGAQKGLLSSMPSTGGGGFAGMLAAAGGAAAMGGKGAGALLDQFNMEKSAPELEKSAGLMLRAMIQAAKADGHIDAEEKAKILELVGDDATEEDLAFIKAELEAPIDIKGLADATPESQKMPVYSASLMTIRVDTDEEAEYLDRLAQALGLDEPTVNALHVQMGNKPLYV</sequence>
<dbReference type="Pfam" id="PF04391">
    <property type="entry name" value="DUF533"/>
    <property type="match status" value="1"/>
</dbReference>
<evidence type="ECO:0000313" key="2">
    <source>
        <dbReference type="Proteomes" id="UP000243106"/>
    </source>
</evidence>
<dbReference type="Gene3D" id="1.10.3680.10">
    <property type="entry name" value="TerB-like"/>
    <property type="match status" value="1"/>
</dbReference>
<gene>
    <name evidence="1" type="ORF">SAMN05421853_103329</name>
</gene>
<accession>A0A1I5XER4</accession>
<organism evidence="1 2">
    <name type="scientific">Roseivivax halotolerans</name>
    <dbReference type="NCBI Taxonomy" id="93684"/>
    <lineage>
        <taxon>Bacteria</taxon>
        <taxon>Pseudomonadati</taxon>
        <taxon>Pseudomonadota</taxon>
        <taxon>Alphaproteobacteria</taxon>
        <taxon>Rhodobacterales</taxon>
        <taxon>Roseobacteraceae</taxon>
        <taxon>Roseivivax</taxon>
    </lineage>
</organism>
<proteinExistence type="predicted"/>
<dbReference type="SUPFAM" id="SSF158682">
    <property type="entry name" value="TerB-like"/>
    <property type="match status" value="1"/>
</dbReference>
<evidence type="ECO:0000313" key="1">
    <source>
        <dbReference type="EMBL" id="SFQ30147.1"/>
    </source>
</evidence>
<protein>
    <submittedName>
        <fullName evidence="1">Uncharacterized membrane protein YebE, DUF533 family</fullName>
    </submittedName>
</protein>
<reference evidence="2" key="1">
    <citation type="submission" date="2016-10" db="EMBL/GenBank/DDBJ databases">
        <authorList>
            <person name="Varghese N."/>
            <person name="Submissions S."/>
        </authorList>
    </citation>
    <scope>NUCLEOTIDE SEQUENCE [LARGE SCALE GENOMIC DNA]</scope>
    <source>
        <strain evidence="2">JCM 10271</strain>
    </source>
</reference>
<dbReference type="AlphaFoldDB" id="A0A1I5XER4"/>
<dbReference type="EMBL" id="FOXV01000003">
    <property type="protein sequence ID" value="SFQ30147.1"/>
    <property type="molecule type" value="Genomic_DNA"/>
</dbReference>